<comment type="caution">
    <text evidence="2">The sequence shown here is derived from an EMBL/GenBank/DDBJ whole genome shotgun (WGS) entry which is preliminary data.</text>
</comment>
<name>A0A9W8V9J7_9HYPO</name>
<organism evidence="2 3">
    <name type="scientific">Fusarium torreyae</name>
    <dbReference type="NCBI Taxonomy" id="1237075"/>
    <lineage>
        <taxon>Eukaryota</taxon>
        <taxon>Fungi</taxon>
        <taxon>Dikarya</taxon>
        <taxon>Ascomycota</taxon>
        <taxon>Pezizomycotina</taxon>
        <taxon>Sordariomycetes</taxon>
        <taxon>Hypocreomycetidae</taxon>
        <taxon>Hypocreales</taxon>
        <taxon>Nectriaceae</taxon>
        <taxon>Fusarium</taxon>
    </lineage>
</organism>
<dbReference type="EMBL" id="JAOQAZ010000049">
    <property type="protein sequence ID" value="KAJ4244813.1"/>
    <property type="molecule type" value="Genomic_DNA"/>
</dbReference>
<dbReference type="OrthoDB" id="10448115at2759"/>
<proteinExistence type="predicted"/>
<sequence length="102" mass="10517">MSAPNNAQSDKTSSYTEAPPSNQPNDFQPNYAFEKDPGSFNPYSSAQQQPQVPQQQPAKSNAHSGALKGAAVGGIGSVLMGGTGVFGTIGGAIVGHQLDKKR</sequence>
<reference evidence="2" key="1">
    <citation type="submission" date="2022-09" db="EMBL/GenBank/DDBJ databases">
        <title>Fusarium specimens isolated from Avocado Roots.</title>
        <authorList>
            <person name="Stajich J."/>
            <person name="Roper C."/>
            <person name="Heimlech-Rivalta G."/>
        </authorList>
    </citation>
    <scope>NUCLEOTIDE SEQUENCE</scope>
    <source>
        <strain evidence="2">CF00136</strain>
    </source>
</reference>
<dbReference type="Proteomes" id="UP001152049">
    <property type="component" value="Unassembled WGS sequence"/>
</dbReference>
<protein>
    <submittedName>
        <fullName evidence="2">Uncharacterized protein</fullName>
    </submittedName>
</protein>
<evidence type="ECO:0000313" key="3">
    <source>
        <dbReference type="Proteomes" id="UP001152049"/>
    </source>
</evidence>
<evidence type="ECO:0000256" key="1">
    <source>
        <dbReference type="SAM" id="MobiDB-lite"/>
    </source>
</evidence>
<feature type="compositionally biased region" description="Polar residues" evidence="1">
    <location>
        <begin position="1"/>
        <end position="28"/>
    </location>
</feature>
<dbReference type="AlphaFoldDB" id="A0A9W8V9J7"/>
<gene>
    <name evidence="2" type="ORF">NW762_014392</name>
</gene>
<feature type="compositionally biased region" description="Low complexity" evidence="1">
    <location>
        <begin position="47"/>
        <end position="57"/>
    </location>
</feature>
<accession>A0A9W8V9J7</accession>
<keyword evidence="3" id="KW-1185">Reference proteome</keyword>
<feature type="region of interest" description="Disordered" evidence="1">
    <location>
        <begin position="1"/>
        <end position="65"/>
    </location>
</feature>
<evidence type="ECO:0000313" key="2">
    <source>
        <dbReference type="EMBL" id="KAJ4244813.1"/>
    </source>
</evidence>